<feature type="region of interest" description="Disordered" evidence="4">
    <location>
        <begin position="161"/>
        <end position="261"/>
    </location>
</feature>
<feature type="domain" description="Protein kinase" evidence="5">
    <location>
        <begin position="383"/>
        <end position="644"/>
    </location>
</feature>
<feature type="region of interest" description="Disordered" evidence="4">
    <location>
        <begin position="56"/>
        <end position="85"/>
    </location>
</feature>
<sequence>MVHSSGVPLLQGLLAKAGMAKVRQISTPFNVQHDVHISVEDLDDIMQQVPEPWKAYISPTRSPMSDHRSSETHDNSDSGPSTPIYREMTAHRPYSADDDDLKLSAHLARASLAKADSADYHPGSPGWLPHIVSVSSPPDANMQAMFRKQRTVSGHSANALADSRGVRASHVSAEAMLSSAPPRSTTPTSAPITNTNDDASSAGAAHNNATLNAPDTPQSASARMWSHESDTEPANTWDRDDDADTGRETATFSGKPGSKIAQLQESERKWIKRKSRVVSTIGIAMAAKRFSKAPVTLQTMGADSDETPLPSKAEMMMLADRAAKKAAAANASSASAAGAASAQEPTASNPFRTLGSERDLEKPVSRHGDSASGKSSKKRRENYGELEEYAEGESGNVYITARKAATGKRPKGEYVAVKIVPKTAKARYRKLRTELKILRRIRSQHVVRFYEYFSIDDSVWIVYEFMSRGSITDLLAGYPEIRMPAITIAYAMHEVLTALAYLHERHIVHCDVRSDNVLIDERGQVKLADFSSAVYLDAEQASAQKTSLGAIYWMAPELAKGAGYSASTDVWAAGALLYEMLEGQPPYIEHPDIEVLELASAHGMPQLSNDAACEPPLVELMRQCTSVAPSERPPASRLRKHESVVAPDTAQCAQLMLDFVLQVESLECEDELSEDGEV</sequence>
<feature type="region of interest" description="Disordered" evidence="4">
    <location>
        <begin position="336"/>
        <end position="383"/>
    </location>
</feature>
<evidence type="ECO:0000256" key="4">
    <source>
        <dbReference type="SAM" id="MobiDB-lite"/>
    </source>
</evidence>
<dbReference type="InterPro" id="IPR008266">
    <property type="entry name" value="Tyr_kinase_AS"/>
</dbReference>
<keyword evidence="8" id="KW-1185">Reference proteome</keyword>
<dbReference type="Proteomes" id="UP001151295">
    <property type="component" value="Unassembled WGS sequence"/>
</dbReference>
<feature type="compositionally biased region" description="Low complexity" evidence="4">
    <location>
        <begin position="178"/>
        <end position="193"/>
    </location>
</feature>
<dbReference type="PROSITE" id="PS00109">
    <property type="entry name" value="PROTEIN_KINASE_TYR"/>
    <property type="match status" value="1"/>
</dbReference>
<evidence type="ECO:0000256" key="2">
    <source>
        <dbReference type="ARBA" id="ARBA00022741"/>
    </source>
</evidence>
<reference evidence="7" key="1">
    <citation type="submission" date="2022-07" db="EMBL/GenBank/DDBJ databases">
        <title>Phylogenomic reconstructions and comparative analyses of Kickxellomycotina fungi.</title>
        <authorList>
            <person name="Reynolds N.K."/>
            <person name="Stajich J.E."/>
            <person name="Barry K."/>
            <person name="Grigoriev I.V."/>
            <person name="Crous P."/>
            <person name="Smith M.E."/>
        </authorList>
    </citation>
    <scope>NUCLEOTIDE SEQUENCE</scope>
    <source>
        <strain evidence="7">BCRC 34882</strain>
    </source>
</reference>
<evidence type="ECO:0000256" key="3">
    <source>
        <dbReference type="ARBA" id="ARBA00022840"/>
    </source>
</evidence>
<feature type="compositionally biased region" description="Basic and acidic residues" evidence="4">
    <location>
        <begin position="64"/>
        <end position="76"/>
    </location>
</feature>
<dbReference type="EMBL" id="JANBQD010000029">
    <property type="protein sequence ID" value="KAJ1992260.1"/>
    <property type="molecule type" value="Genomic_DNA"/>
</dbReference>
<dbReference type="PANTHER" id="PTHR45832:SF22">
    <property type="entry name" value="SERINE_THREONINE-PROTEIN KINASE SAMKA-RELATED"/>
    <property type="match status" value="1"/>
</dbReference>
<accession>A0ABQ8PML3</accession>
<dbReference type="InterPro" id="IPR001245">
    <property type="entry name" value="Ser-Thr/Tyr_kinase_cat_dom"/>
</dbReference>
<evidence type="ECO:0000259" key="6">
    <source>
        <dbReference type="PROSITE" id="PS50108"/>
    </source>
</evidence>
<proteinExistence type="inferred from homology"/>
<dbReference type="InterPro" id="IPR051931">
    <property type="entry name" value="PAK3-like"/>
</dbReference>
<dbReference type="InterPro" id="IPR000095">
    <property type="entry name" value="CRIB_dom"/>
</dbReference>
<feature type="compositionally biased region" description="Polar residues" evidence="4">
    <location>
        <begin position="207"/>
        <end position="221"/>
    </location>
</feature>
<dbReference type="PROSITE" id="PS50108">
    <property type="entry name" value="CRIB"/>
    <property type="match status" value="1"/>
</dbReference>
<comment type="similarity">
    <text evidence="1">Belongs to the protein kinase superfamily. STE Ser/Thr protein kinase family. STE20 subfamily.</text>
</comment>
<dbReference type="InterPro" id="IPR000719">
    <property type="entry name" value="Prot_kinase_dom"/>
</dbReference>
<dbReference type="Pfam" id="PF00069">
    <property type="entry name" value="Pkinase"/>
    <property type="match status" value="1"/>
</dbReference>
<organism evidence="7 8">
    <name type="scientific">Coemansia umbellata</name>
    <dbReference type="NCBI Taxonomy" id="1424467"/>
    <lineage>
        <taxon>Eukaryota</taxon>
        <taxon>Fungi</taxon>
        <taxon>Fungi incertae sedis</taxon>
        <taxon>Zoopagomycota</taxon>
        <taxon>Kickxellomycotina</taxon>
        <taxon>Kickxellomycetes</taxon>
        <taxon>Kickxellales</taxon>
        <taxon>Kickxellaceae</taxon>
        <taxon>Coemansia</taxon>
    </lineage>
</organism>
<evidence type="ECO:0000313" key="8">
    <source>
        <dbReference type="Proteomes" id="UP001151295"/>
    </source>
</evidence>
<evidence type="ECO:0008006" key="9">
    <source>
        <dbReference type="Google" id="ProtNLM"/>
    </source>
</evidence>
<keyword evidence="2" id="KW-0547">Nucleotide-binding</keyword>
<name>A0ABQ8PML3_9FUNG</name>
<evidence type="ECO:0000256" key="1">
    <source>
        <dbReference type="ARBA" id="ARBA00008874"/>
    </source>
</evidence>
<dbReference type="PRINTS" id="PR00109">
    <property type="entry name" value="TYRKINASE"/>
</dbReference>
<comment type="caution">
    <text evidence="7">The sequence shown here is derived from an EMBL/GenBank/DDBJ whole genome shotgun (WGS) entry which is preliminary data.</text>
</comment>
<evidence type="ECO:0000259" key="5">
    <source>
        <dbReference type="PROSITE" id="PS50011"/>
    </source>
</evidence>
<dbReference type="Gene3D" id="1.10.510.10">
    <property type="entry name" value="Transferase(Phosphotransferase) domain 1"/>
    <property type="match status" value="1"/>
</dbReference>
<keyword evidence="3" id="KW-0067">ATP-binding</keyword>
<dbReference type="InterPro" id="IPR011009">
    <property type="entry name" value="Kinase-like_dom_sf"/>
</dbReference>
<dbReference type="PANTHER" id="PTHR45832">
    <property type="entry name" value="SERINE/THREONINE-PROTEIN KINASE SAMKA-RELATED-RELATED"/>
    <property type="match status" value="1"/>
</dbReference>
<feature type="domain" description="CRIB" evidence="6">
    <location>
        <begin position="25"/>
        <end position="38"/>
    </location>
</feature>
<dbReference type="PROSITE" id="PS50011">
    <property type="entry name" value="PROTEIN_KINASE_DOM"/>
    <property type="match status" value="1"/>
</dbReference>
<evidence type="ECO:0000313" key="7">
    <source>
        <dbReference type="EMBL" id="KAJ1992260.1"/>
    </source>
</evidence>
<dbReference type="SUPFAM" id="SSF56112">
    <property type="entry name" value="Protein kinase-like (PK-like)"/>
    <property type="match status" value="1"/>
</dbReference>
<gene>
    <name evidence="7" type="ORF">EDC05_002928</name>
</gene>
<feature type="compositionally biased region" description="Basic and acidic residues" evidence="4">
    <location>
        <begin position="355"/>
        <end position="369"/>
    </location>
</feature>
<protein>
    <recommendedName>
        <fullName evidence="9">Non-specific serine/threonine protein kinase</fullName>
    </recommendedName>
</protein>